<evidence type="ECO:0000256" key="1">
    <source>
        <dbReference type="ARBA" id="ARBA00009005"/>
    </source>
</evidence>
<dbReference type="GO" id="GO:0005737">
    <property type="term" value="C:cytoplasm"/>
    <property type="evidence" value="ECO:0007669"/>
    <property type="project" value="TreeGrafter"/>
</dbReference>
<feature type="region of interest" description="Disordered" evidence="4">
    <location>
        <begin position="629"/>
        <end position="657"/>
    </location>
</feature>
<sequence>MEPNTPSLTNPPILALIIGINKYPHSDEWPDLSGAVGDADAFEAFLKENLNVSPFNITNLRDEEASRENILNAFLELRDNAKYKKDEAAIIIFYAGHGAEGDPPEEWGDWKTSTGKIEMLCPSDIGKEIAAEVDGELVETDAIPDRTISVLLNHISASRGNNITLIMDCCSSGGISRGMDLDGDPDMSIENYVPRLIKNPPPLRPLGDEKIWARGARGGTVPEGFADRFHESHVLLAACGREESAREDPRTKRGLFTSSLLKVLNNQDMPTLTYTSLMHRLKMPYWQTPHCEGYGVNRRLFNTTATGADPRFVLTKRDKGIITMEAGAAQGITVGSRFSVHETDLIDSLLTPNRSLGELEVKSINTFSSVMGPLSTAPNFKPPRLFYSKPTYAAEYTVRIFCADKALLGSAFPADFNKKSGIIVVSDVQQCDLEIVVKDGKVHFDRHQQLVTEHLPTRIRHSVNVGDIATIQQVVVATRHFYYHLTRTSDDDFKNVWMEMKVLKEEFSRDFDLILTPMGNNLLAKEPATIVVDESVRLGMTIFNQTDLPLYPYLFYFDPTDLTISAGAGALTTKVDVPLPPKSSLTIGYGEPGVVPWQFLLPEGEKKDLGFFKLFLSTRPAYFDSILQQESPFEPPSQGSKRGGKPTGTELSNQEKWGAKLATVIQVDKE</sequence>
<dbReference type="AlphaFoldDB" id="A0A9W8JRT4"/>
<keyword evidence="7" id="KW-1185">Reference proteome</keyword>
<dbReference type="Proteomes" id="UP001148786">
    <property type="component" value="Unassembled WGS sequence"/>
</dbReference>
<evidence type="ECO:0000256" key="4">
    <source>
        <dbReference type="SAM" id="MobiDB-lite"/>
    </source>
</evidence>
<dbReference type="EMBL" id="JANKHO010001592">
    <property type="protein sequence ID" value="KAJ3500507.1"/>
    <property type="molecule type" value="Genomic_DNA"/>
</dbReference>
<comment type="similarity">
    <text evidence="1">Belongs to the peptidase C14B family.</text>
</comment>
<dbReference type="Pfam" id="PF00656">
    <property type="entry name" value="Peptidase_C14"/>
    <property type="match status" value="1"/>
</dbReference>
<keyword evidence="3" id="KW-0645">Protease</keyword>
<feature type="domain" description="Peptidase C14 caspase" evidence="5">
    <location>
        <begin position="14"/>
        <end position="280"/>
    </location>
</feature>
<dbReference type="InterPro" id="IPR011600">
    <property type="entry name" value="Pept_C14_caspase"/>
</dbReference>
<dbReference type="InterPro" id="IPR029030">
    <property type="entry name" value="Caspase-like_dom_sf"/>
</dbReference>
<dbReference type="PANTHER" id="PTHR48104">
    <property type="entry name" value="METACASPASE-4"/>
    <property type="match status" value="1"/>
</dbReference>
<dbReference type="GO" id="GO:0006508">
    <property type="term" value="P:proteolysis"/>
    <property type="evidence" value="ECO:0007669"/>
    <property type="project" value="InterPro"/>
</dbReference>
<dbReference type="GO" id="GO:0006915">
    <property type="term" value="P:apoptotic process"/>
    <property type="evidence" value="ECO:0007669"/>
    <property type="project" value="UniProtKB-KW"/>
</dbReference>
<reference evidence="6" key="1">
    <citation type="submission" date="2022-07" db="EMBL/GenBank/DDBJ databases">
        <title>Genome Sequence of Agrocybe chaxingu.</title>
        <authorList>
            <person name="Buettner E."/>
        </authorList>
    </citation>
    <scope>NUCLEOTIDE SEQUENCE</scope>
    <source>
        <strain evidence="6">MP-N11</strain>
    </source>
</reference>
<evidence type="ECO:0000256" key="2">
    <source>
        <dbReference type="ARBA" id="ARBA00022703"/>
    </source>
</evidence>
<dbReference type="InterPro" id="IPR050452">
    <property type="entry name" value="Metacaspase"/>
</dbReference>
<proteinExistence type="inferred from homology"/>
<dbReference type="GO" id="GO:0004197">
    <property type="term" value="F:cysteine-type endopeptidase activity"/>
    <property type="evidence" value="ECO:0007669"/>
    <property type="project" value="InterPro"/>
</dbReference>
<evidence type="ECO:0000259" key="5">
    <source>
        <dbReference type="Pfam" id="PF00656"/>
    </source>
</evidence>
<evidence type="ECO:0000256" key="3">
    <source>
        <dbReference type="ARBA" id="ARBA00022807"/>
    </source>
</evidence>
<gene>
    <name evidence="6" type="ORF">NLJ89_g9765</name>
</gene>
<evidence type="ECO:0000313" key="6">
    <source>
        <dbReference type="EMBL" id="KAJ3500507.1"/>
    </source>
</evidence>
<keyword evidence="3" id="KW-0788">Thiol protease</keyword>
<keyword evidence="3" id="KW-0378">Hydrolase</keyword>
<comment type="caution">
    <text evidence="6">The sequence shown here is derived from an EMBL/GenBank/DDBJ whole genome shotgun (WGS) entry which is preliminary data.</text>
</comment>
<keyword evidence="2" id="KW-0053">Apoptosis</keyword>
<dbReference type="Gene3D" id="3.40.50.1460">
    <property type="match status" value="1"/>
</dbReference>
<organism evidence="6 7">
    <name type="scientific">Agrocybe chaxingu</name>
    <dbReference type="NCBI Taxonomy" id="84603"/>
    <lineage>
        <taxon>Eukaryota</taxon>
        <taxon>Fungi</taxon>
        <taxon>Dikarya</taxon>
        <taxon>Basidiomycota</taxon>
        <taxon>Agaricomycotina</taxon>
        <taxon>Agaricomycetes</taxon>
        <taxon>Agaricomycetidae</taxon>
        <taxon>Agaricales</taxon>
        <taxon>Agaricineae</taxon>
        <taxon>Strophariaceae</taxon>
        <taxon>Agrocybe</taxon>
    </lineage>
</organism>
<accession>A0A9W8JRT4</accession>
<dbReference type="SUPFAM" id="SSF52129">
    <property type="entry name" value="Caspase-like"/>
    <property type="match status" value="1"/>
</dbReference>
<protein>
    <recommendedName>
        <fullName evidence="5">Peptidase C14 caspase domain-containing protein</fullName>
    </recommendedName>
</protein>
<name>A0A9W8JRT4_9AGAR</name>
<dbReference type="PANTHER" id="PTHR48104:SF30">
    <property type="entry name" value="METACASPASE-1"/>
    <property type="match status" value="1"/>
</dbReference>
<dbReference type="OrthoDB" id="3223806at2759"/>
<evidence type="ECO:0000313" key="7">
    <source>
        <dbReference type="Proteomes" id="UP001148786"/>
    </source>
</evidence>